<accession>A0A329KUL4</accession>
<dbReference type="InterPro" id="IPR046373">
    <property type="entry name" value="Acyl-CoA_Oxase/DH_mid-dom_sf"/>
</dbReference>
<organism evidence="5 6">
    <name type="scientific">Mycobacterium colombiense</name>
    <dbReference type="NCBI Taxonomy" id="339268"/>
    <lineage>
        <taxon>Bacteria</taxon>
        <taxon>Bacillati</taxon>
        <taxon>Actinomycetota</taxon>
        <taxon>Actinomycetes</taxon>
        <taxon>Mycobacteriales</taxon>
        <taxon>Mycobacteriaceae</taxon>
        <taxon>Mycobacterium</taxon>
        <taxon>Mycobacterium avium complex (MAC)</taxon>
    </lineage>
</organism>
<dbReference type="Pfam" id="PF02771">
    <property type="entry name" value="Acyl-CoA_dh_N"/>
    <property type="match status" value="1"/>
</dbReference>
<evidence type="ECO:0000256" key="2">
    <source>
        <dbReference type="ARBA" id="ARBA00023002"/>
    </source>
</evidence>
<protein>
    <submittedName>
        <fullName evidence="5">Acyl-CoA dehydrogenase</fullName>
    </submittedName>
</protein>
<dbReference type="Gene3D" id="2.40.110.10">
    <property type="entry name" value="Butyryl-CoA Dehydrogenase, subunit A, domain 2"/>
    <property type="match status" value="1"/>
</dbReference>
<dbReference type="InterPro" id="IPR052161">
    <property type="entry name" value="Mycobact_Acyl-CoA_DH"/>
</dbReference>
<gene>
    <name evidence="5" type="ORF">DQP58_04335</name>
</gene>
<dbReference type="RefSeq" id="WP_112707265.1">
    <property type="nucleotide sequence ID" value="NZ_QMEU01000006.1"/>
</dbReference>
<dbReference type="EMBL" id="QMEU01000006">
    <property type="protein sequence ID" value="RAU99070.1"/>
    <property type="molecule type" value="Genomic_DNA"/>
</dbReference>
<dbReference type="InterPro" id="IPR036250">
    <property type="entry name" value="AcylCo_DH-like_C"/>
</dbReference>
<dbReference type="Gene3D" id="1.20.140.10">
    <property type="entry name" value="Butyryl-CoA Dehydrogenase, subunit A, domain 3"/>
    <property type="match status" value="1"/>
</dbReference>
<dbReference type="PANTHER" id="PTHR43292:SF4">
    <property type="entry name" value="ACYL-COA DEHYDROGENASE FADE34"/>
    <property type="match status" value="1"/>
</dbReference>
<dbReference type="InterPro" id="IPR006091">
    <property type="entry name" value="Acyl-CoA_Oxase/DH_mid-dom"/>
</dbReference>
<dbReference type="SUPFAM" id="SSF56645">
    <property type="entry name" value="Acyl-CoA dehydrogenase NM domain-like"/>
    <property type="match status" value="1"/>
</dbReference>
<dbReference type="InterPro" id="IPR013786">
    <property type="entry name" value="AcylCoA_DH/ox_N"/>
</dbReference>
<reference evidence="5 6" key="1">
    <citation type="submission" date="2018-06" db="EMBL/GenBank/DDBJ databases">
        <title>NTM in soil in Japan.</title>
        <authorList>
            <person name="Ohya K."/>
        </authorList>
    </citation>
    <scope>NUCLEOTIDE SEQUENCE [LARGE SCALE GENOMIC DNA]</scope>
    <source>
        <strain evidence="5 6">GF76</strain>
    </source>
</reference>
<keyword evidence="2" id="KW-0560">Oxidoreductase</keyword>
<dbReference type="InterPro" id="IPR009100">
    <property type="entry name" value="AcylCoA_DH/oxidase_NM_dom_sf"/>
</dbReference>
<dbReference type="InterPro" id="IPR037069">
    <property type="entry name" value="AcylCoA_DH/ox_N_sf"/>
</dbReference>
<proteinExistence type="predicted"/>
<dbReference type="GO" id="GO:0016627">
    <property type="term" value="F:oxidoreductase activity, acting on the CH-CH group of donors"/>
    <property type="evidence" value="ECO:0007669"/>
    <property type="project" value="InterPro"/>
</dbReference>
<dbReference type="AlphaFoldDB" id="A0A329KUL4"/>
<dbReference type="GO" id="GO:0050660">
    <property type="term" value="F:flavin adenine dinucleotide binding"/>
    <property type="evidence" value="ECO:0007669"/>
    <property type="project" value="InterPro"/>
</dbReference>
<evidence type="ECO:0000259" key="4">
    <source>
        <dbReference type="Pfam" id="PF02771"/>
    </source>
</evidence>
<evidence type="ECO:0000256" key="1">
    <source>
        <dbReference type="ARBA" id="ARBA00022630"/>
    </source>
</evidence>
<dbReference type="SUPFAM" id="SSF47203">
    <property type="entry name" value="Acyl-CoA dehydrogenase C-terminal domain-like"/>
    <property type="match status" value="1"/>
</dbReference>
<evidence type="ECO:0000313" key="6">
    <source>
        <dbReference type="Proteomes" id="UP000250347"/>
    </source>
</evidence>
<sequence>MDFSRVDLSPEEQKFLDETRAFMAEHVTDDVLRRDRETGENFSEPVHLALGEAGYLTSDWYQESEGGFDPVRRRIFHLEIGRAHTPWFHWGTTAVVARLVKQFGAPELADAILPGVLSGEIRLCLGYTEPEGGSDVATCKTRAVREADGASWIINGSKMFTSNAQNAKYVFLLTNTDPQGPKHKNLTMFLVPLDSPGIEIQGIRTLDGDRTNIVYYSDVRVDDLYRIGEVNGGWTVMRFALDAEHGITDPQDHGLQNISMLSEHGHRMAEAADGVAAILSRPDATGRRPIDDDAIKYRLGRSMARIEAAMSTPGMYGRVALIQTMREVSQELMDLLGTASALPTDTPGSADFADNGAIEFIFRHAVPAGIYGGTMEVFRNMIAQHELGLGRPSYGR</sequence>
<comment type="caution">
    <text evidence="5">The sequence shown here is derived from an EMBL/GenBank/DDBJ whole genome shotgun (WGS) entry which is preliminary data.</text>
</comment>
<dbReference type="Proteomes" id="UP000250347">
    <property type="component" value="Unassembled WGS sequence"/>
</dbReference>
<feature type="domain" description="Acyl-CoA dehydrogenase/oxidase N-terminal" evidence="4">
    <location>
        <begin position="9"/>
        <end position="120"/>
    </location>
</feature>
<keyword evidence="1" id="KW-0285">Flavoprotein</keyword>
<dbReference type="Gene3D" id="1.10.540.10">
    <property type="entry name" value="Acyl-CoA dehydrogenase/oxidase, N-terminal domain"/>
    <property type="match status" value="1"/>
</dbReference>
<dbReference type="PANTHER" id="PTHR43292">
    <property type="entry name" value="ACYL-COA DEHYDROGENASE"/>
    <property type="match status" value="1"/>
</dbReference>
<feature type="domain" description="Acyl-CoA oxidase/dehydrogenase middle" evidence="3">
    <location>
        <begin position="124"/>
        <end position="211"/>
    </location>
</feature>
<dbReference type="Pfam" id="PF02770">
    <property type="entry name" value="Acyl-CoA_dh_M"/>
    <property type="match status" value="1"/>
</dbReference>
<name>A0A329KUL4_9MYCO</name>
<dbReference type="GO" id="GO:0005886">
    <property type="term" value="C:plasma membrane"/>
    <property type="evidence" value="ECO:0007669"/>
    <property type="project" value="TreeGrafter"/>
</dbReference>
<evidence type="ECO:0000259" key="3">
    <source>
        <dbReference type="Pfam" id="PF02770"/>
    </source>
</evidence>
<evidence type="ECO:0000313" key="5">
    <source>
        <dbReference type="EMBL" id="RAU99070.1"/>
    </source>
</evidence>